<dbReference type="Pfam" id="PF01011">
    <property type="entry name" value="PQQ"/>
    <property type="match status" value="1"/>
</dbReference>
<keyword evidence="5 12" id="KW-0479">Metal-binding</keyword>
<comment type="cofactor">
    <cofactor evidence="2">
        <name>pyrroloquinoline quinone</name>
        <dbReference type="ChEBI" id="CHEBI:58442"/>
    </cofactor>
</comment>
<dbReference type="EMBL" id="BAABBP010000007">
    <property type="protein sequence ID" value="GAA3989206.1"/>
    <property type="molecule type" value="Genomic_DNA"/>
</dbReference>
<dbReference type="RefSeq" id="WP_103044886.1">
    <property type="nucleotide sequence ID" value="NZ_BAABBP010000007.1"/>
</dbReference>
<feature type="domain" description="Cytochrome c" evidence="13">
    <location>
        <begin position="614"/>
        <end position="693"/>
    </location>
</feature>
<evidence type="ECO:0000256" key="8">
    <source>
        <dbReference type="ARBA" id="ARBA00022891"/>
    </source>
</evidence>
<name>A0ABP7QXA2_9BURK</name>
<proteinExistence type="inferred from homology"/>
<evidence type="ECO:0000256" key="2">
    <source>
        <dbReference type="ARBA" id="ARBA00001931"/>
    </source>
</evidence>
<comment type="similarity">
    <text evidence="3">Belongs to the bacterial PQQ dehydrogenase family.</text>
</comment>
<evidence type="ECO:0000256" key="12">
    <source>
        <dbReference type="PROSITE-ProRule" id="PRU00433"/>
    </source>
</evidence>
<dbReference type="SMART" id="SM00564">
    <property type="entry name" value="PQQ"/>
    <property type="match status" value="4"/>
</dbReference>
<evidence type="ECO:0000256" key="10">
    <source>
        <dbReference type="ARBA" id="ARBA00023004"/>
    </source>
</evidence>
<organism evidence="14 15">
    <name type="scientific">Comamonas faecalis</name>
    <dbReference type="NCBI Taxonomy" id="1387849"/>
    <lineage>
        <taxon>Bacteria</taxon>
        <taxon>Pseudomonadati</taxon>
        <taxon>Pseudomonadota</taxon>
        <taxon>Betaproteobacteria</taxon>
        <taxon>Burkholderiales</taxon>
        <taxon>Comamonadaceae</taxon>
        <taxon>Comamonas</taxon>
    </lineage>
</organism>
<dbReference type="InterPro" id="IPR017512">
    <property type="entry name" value="PQQ_MeOH/EtOH_DH"/>
</dbReference>
<evidence type="ECO:0000313" key="14">
    <source>
        <dbReference type="EMBL" id="GAA3989206.1"/>
    </source>
</evidence>
<evidence type="ECO:0000256" key="1">
    <source>
        <dbReference type="ARBA" id="ARBA00001913"/>
    </source>
</evidence>
<comment type="caution">
    <text evidence="14">The sequence shown here is derived from an EMBL/GenBank/DDBJ whole genome shotgun (WGS) entry which is preliminary data.</text>
</comment>
<dbReference type="SUPFAM" id="SSF50998">
    <property type="entry name" value="Quinoprotein alcohol dehydrogenase-like"/>
    <property type="match status" value="1"/>
</dbReference>
<dbReference type="Proteomes" id="UP001501627">
    <property type="component" value="Unassembled WGS sequence"/>
</dbReference>
<dbReference type="CDD" id="cd10279">
    <property type="entry name" value="PQQ_ADH_II"/>
    <property type="match status" value="1"/>
</dbReference>
<evidence type="ECO:0000259" key="13">
    <source>
        <dbReference type="PROSITE" id="PS51007"/>
    </source>
</evidence>
<gene>
    <name evidence="14" type="ORF">GCM10022279_10390</name>
</gene>
<keyword evidence="6" id="KW-0732">Signal</keyword>
<evidence type="ECO:0000313" key="15">
    <source>
        <dbReference type="Proteomes" id="UP001501627"/>
    </source>
</evidence>
<evidence type="ECO:0000256" key="7">
    <source>
        <dbReference type="ARBA" id="ARBA00022837"/>
    </source>
</evidence>
<dbReference type="PROSITE" id="PS51007">
    <property type="entry name" value="CYTC"/>
    <property type="match status" value="1"/>
</dbReference>
<keyword evidence="9" id="KW-0560">Oxidoreductase</keyword>
<dbReference type="Gene3D" id="1.10.760.10">
    <property type="entry name" value="Cytochrome c-like domain"/>
    <property type="match status" value="1"/>
</dbReference>
<keyword evidence="4 12" id="KW-0349">Heme</keyword>
<evidence type="ECO:0000256" key="3">
    <source>
        <dbReference type="ARBA" id="ARBA00008156"/>
    </source>
</evidence>
<evidence type="ECO:0000256" key="11">
    <source>
        <dbReference type="ARBA" id="ARBA00023157"/>
    </source>
</evidence>
<dbReference type="PANTHER" id="PTHR32303">
    <property type="entry name" value="QUINOPROTEIN ALCOHOL DEHYDROGENASE (CYTOCHROME C)"/>
    <property type="match status" value="1"/>
</dbReference>
<dbReference type="InterPro" id="IPR011047">
    <property type="entry name" value="Quinoprotein_ADH-like_sf"/>
</dbReference>
<comment type="cofactor">
    <cofactor evidence="1">
        <name>Ca(2+)</name>
        <dbReference type="ChEBI" id="CHEBI:29108"/>
    </cofactor>
</comment>
<reference evidence="15" key="1">
    <citation type="journal article" date="2019" name="Int. J. Syst. Evol. Microbiol.">
        <title>The Global Catalogue of Microorganisms (GCM) 10K type strain sequencing project: providing services to taxonomists for standard genome sequencing and annotation.</title>
        <authorList>
            <consortium name="The Broad Institute Genomics Platform"/>
            <consortium name="The Broad Institute Genome Sequencing Center for Infectious Disease"/>
            <person name="Wu L."/>
            <person name="Ma J."/>
        </authorList>
    </citation>
    <scope>NUCLEOTIDE SEQUENCE [LARGE SCALE GENOMIC DNA]</scope>
    <source>
        <strain evidence="15">JCM 17561</strain>
    </source>
</reference>
<evidence type="ECO:0000256" key="9">
    <source>
        <dbReference type="ARBA" id="ARBA00023002"/>
    </source>
</evidence>
<dbReference type="InterPro" id="IPR018391">
    <property type="entry name" value="PQQ_b-propeller_rpt"/>
</dbReference>
<sequence length="711" mass="76941">MSARRPYRTSPSFSFARLLCRYGAQVLGCFLLALPAALQAGERLDWPRHGLDAAETRFSPLKSITPANIDRLGLAWHFRFDRARGVEATPIMVDGRLYVSGPWGVVYALDARSGKLLWQHDPQVPAGKGIHACCDVVNRGVAVDDGVVYVATIDGRLQALDAVSGTLQWSVATFDPAQPYTITGAPRVAADVVVIGNGGAEYGVRGFVSAYDKRSGQLRWRFYTVPGNPAAGDDGAVSDRLLRELALPTWSGQWWRLGGGGTVWDSMAWDPELDLLYFGVGNGSPHDRDLRSPGGGDNLFLSSIVAVRPRTGQYVWHYQTTPGDSWDYTATQQMILTELEFGGKPRKVLMQAPKNGFFYVLDRASGELLAADNYVPTNWASHVDLASGRPVENPAARYPAGAPFMVQPSQLGGHNWQPMAYSPDTGLVYVPAQELAGFMMKDEHFRAEADRWNTGVVTPPMPPERSVLAQARAGMRGHLLAWDPVARKPRWRVPHPGFWNGGVLASAGGVVWQGVGSEGLVAYDATDGRRLWQSDTWLDILGGPISYELDGVQYVAAAAGFGSSIHVSSAVMLPGSDAPVPGGVFVWKLGGQAPMPSRETRPTRTPPADDGDAAAIERGGRLYAHYCMQCHGAGAVAGGGMQDLRYSPYLDEVALFRRPSLEGLLTQRGMPDFSTSLQVADVDAIRAYVIRMAHVLGERQGGDGAATRPQK</sequence>
<keyword evidence="15" id="KW-1185">Reference proteome</keyword>
<evidence type="ECO:0000256" key="4">
    <source>
        <dbReference type="ARBA" id="ARBA00022617"/>
    </source>
</evidence>
<protein>
    <submittedName>
        <fullName evidence="14">PQQ-dependent methanol/ethanol family dehydrogenase</fullName>
    </submittedName>
</protein>
<keyword evidence="10 12" id="KW-0408">Iron</keyword>
<keyword evidence="11" id="KW-1015">Disulfide bond</keyword>
<dbReference type="InterPro" id="IPR009056">
    <property type="entry name" value="Cyt_c-like_dom"/>
</dbReference>
<dbReference type="InterPro" id="IPR002372">
    <property type="entry name" value="PQQ_rpt_dom"/>
</dbReference>
<accession>A0ABP7QXA2</accession>
<dbReference type="Pfam" id="PF13442">
    <property type="entry name" value="Cytochrome_CBB3"/>
    <property type="match status" value="1"/>
</dbReference>
<keyword evidence="8" id="KW-0634">PQQ</keyword>
<evidence type="ECO:0000256" key="6">
    <source>
        <dbReference type="ARBA" id="ARBA00022729"/>
    </source>
</evidence>
<dbReference type="InterPro" id="IPR036909">
    <property type="entry name" value="Cyt_c-like_dom_sf"/>
</dbReference>
<dbReference type="Pfam" id="PF13360">
    <property type="entry name" value="PQQ_2"/>
    <property type="match status" value="1"/>
</dbReference>
<dbReference type="Gene3D" id="2.140.10.10">
    <property type="entry name" value="Quinoprotein alcohol dehydrogenase-like superfamily"/>
    <property type="match status" value="1"/>
</dbReference>
<evidence type="ECO:0000256" key="5">
    <source>
        <dbReference type="ARBA" id="ARBA00022723"/>
    </source>
</evidence>
<dbReference type="SUPFAM" id="SSF46626">
    <property type="entry name" value="Cytochrome c"/>
    <property type="match status" value="1"/>
</dbReference>
<keyword evidence="7" id="KW-0106">Calcium</keyword>
<dbReference type="NCBIfam" id="TIGR03075">
    <property type="entry name" value="PQQ_enz_alc_DH"/>
    <property type="match status" value="1"/>
</dbReference>